<feature type="active site" description="Proton acceptor for HNH nuclease domain" evidence="12">
    <location>
        <position position="600"/>
    </location>
</feature>
<feature type="binding site" evidence="12">
    <location>
        <position position="519"/>
    </location>
    <ligand>
        <name>Mg(2+)</name>
        <dbReference type="ChEBI" id="CHEBI:18420"/>
        <label>2</label>
    </ligand>
</feature>
<dbReference type="OrthoDB" id="9777169at2"/>
<keyword evidence="7 12" id="KW-0694">RNA-binding</keyword>
<evidence type="ECO:0000256" key="10">
    <source>
        <dbReference type="ARBA" id="ARBA00023211"/>
    </source>
</evidence>
<comment type="similarity">
    <text evidence="12">Belongs to the CRISPR-associated Cas9 family.</text>
</comment>
<evidence type="ECO:0000259" key="13">
    <source>
        <dbReference type="PROSITE" id="PS51749"/>
    </source>
</evidence>
<dbReference type="InterPro" id="IPR041383">
    <property type="entry name" value="RuvC_III"/>
</dbReference>
<evidence type="ECO:0000313" key="15">
    <source>
        <dbReference type="Proteomes" id="UP000245461"/>
    </source>
</evidence>
<evidence type="ECO:0000256" key="8">
    <source>
        <dbReference type="ARBA" id="ARBA00023118"/>
    </source>
</evidence>
<dbReference type="InterPro" id="IPR028629">
    <property type="entry name" value="Cas9"/>
</dbReference>
<keyword evidence="9 12" id="KW-0238">DNA-binding</keyword>
<feature type="binding site" evidence="12">
    <location>
        <position position="519"/>
    </location>
    <ligand>
        <name>Mg(2+)</name>
        <dbReference type="ChEBI" id="CHEBI:18420"/>
        <label>1</label>
    </ligand>
</feature>
<reference evidence="14 15" key="1">
    <citation type="submission" date="2018-05" db="EMBL/GenBank/DDBJ databases">
        <title>Zavarzinia sp. HR-AS.</title>
        <authorList>
            <person name="Lee Y."/>
            <person name="Jeon C.O."/>
        </authorList>
    </citation>
    <scope>NUCLEOTIDE SEQUENCE [LARGE SCALE GENOMIC DNA]</scope>
    <source>
        <strain evidence="14 15">HR-AS</strain>
    </source>
</reference>
<sequence>MSAARPYRLGLDLGSNSIGWFMVWLDAVGEPVELGPGGVRIFPDGRDERSRESNAMARRLARGMRRRRDRFVRRRTRLMAALIESGLMPAEAAARKALEPLDPYGLRAAALAGPLPLGQIGRAIFHLDQRRGFKSNRKSDKADGESGLIKQAAGRLEEAMKAANAPSLGHYLAGRKAARLPVRTRMQGSGAKASYDFYPMRDMVEAEFEAIWAAQAPHHPEMTAAAHDRLHRLIFFQRPLKPVPAGKCSLSPAVARDDAEGFRCPRAHPLAQRFRIWQEVRNLRVQIAGQADRALSIEEGDRIALALLGSNGVSFDKMRALLKLPSGSRFNLESEKRKELKGDETAKCLVNGKLFGKAWRAFPLERQIEIVTRLIEEEDESRLIDWLRAETGVDAEVAEKIAGTLLPDGYSRLGLRAIKAILPEMEKGLPYDKACITGLGTAHSPRPTGEQRDRLPYYGEWLQNEVMGSGEPSDPPEKRFGRLPNPTVHIGLGQLRRLVNALIERFGPPAEVVVEMTREFRYSPQKLKEIEQEQAKNQRRNDLRREELTKLGQAVNHRNLLKLRLWEELNRNDPADRHCPFSGERISVETLLSDAVEIEHLIPFQISFDDSPANKTVAMRYANRHKGRKTPHQAFGNSPTIEGKSYLWSDIVARAALLPRNKRWRFAPDALERADREGGFLARQLNETGWLARMAKDYMGAVCDPNKVWVIPGRLTALIRAKWGLNFSDAKDRNDHRHHGIDALVAALTSRSLLQAMASAFVEEQDRIIVPEPWPGFRDQVLRWRNTMTVSHKPEHGTAGRLHEDTAYGLVRDPAAEGGKNLVYRKAFTSLTEKEIGNIRDRRLRDMVAVYWATAKASGIKLDQALQDFAAEVRDRDPHVRDGIRHVRLLKPEKADYLVPIKGPDGVPYKAYAAGENAFIDILETADGRWIGEVTTVFAANRPDYRQAWRDDAGLRFIMRVFKGDLLRIEINGQHKIVVVRRLEPSSSELRMADHFEAGKLADRHANPDDSFEWIRKRYSALKHMNAERVRVDELGTIWRIPPEEGLRHILNREQRDDRPRR</sequence>
<keyword evidence="5 12" id="KW-0378">Hydrolase</keyword>
<keyword evidence="4 12" id="KW-0255">Endonuclease</keyword>
<keyword evidence="8 12" id="KW-0051">Antiviral defense</keyword>
<dbReference type="GO" id="GO:0004519">
    <property type="term" value="F:endonuclease activity"/>
    <property type="evidence" value="ECO:0007669"/>
    <property type="project" value="UniProtKB-UniRule"/>
</dbReference>
<dbReference type="GO" id="GO:0003723">
    <property type="term" value="F:RNA binding"/>
    <property type="evidence" value="ECO:0007669"/>
    <property type="project" value="UniProtKB-UniRule"/>
</dbReference>
<feature type="active site" description="For RuvC-like nuclease domain" evidence="12">
    <location>
        <position position="12"/>
    </location>
</feature>
<comment type="domain">
    <text evidence="12">Has 2 endonuclease domains. The discontinuous RuvC-like domain cleaves the target DNA noncomplementary to crRNA while the HNH nuclease domain cleaves the target DNA complementary to crRNA.</text>
</comment>
<evidence type="ECO:0000256" key="9">
    <source>
        <dbReference type="ARBA" id="ARBA00023125"/>
    </source>
</evidence>
<gene>
    <name evidence="12 14" type="primary">cas9</name>
    <name evidence="14" type="ORF">DKG74_03315</name>
</gene>
<keyword evidence="10" id="KW-0464">Manganese</keyword>
<keyword evidence="15" id="KW-1185">Reference proteome</keyword>
<dbReference type="PROSITE" id="PS51749">
    <property type="entry name" value="HNH_CAS9"/>
    <property type="match status" value="1"/>
</dbReference>
<dbReference type="InterPro" id="IPR036397">
    <property type="entry name" value="RNaseH_sf"/>
</dbReference>
<dbReference type="GO" id="GO:0003677">
    <property type="term" value="F:DNA binding"/>
    <property type="evidence" value="ECO:0007669"/>
    <property type="project" value="UniProtKB-UniRule"/>
</dbReference>
<dbReference type="GO" id="GO:0051607">
    <property type="term" value="P:defense response to virus"/>
    <property type="evidence" value="ECO:0007669"/>
    <property type="project" value="UniProtKB-UniRule"/>
</dbReference>
<evidence type="ECO:0000256" key="11">
    <source>
        <dbReference type="ARBA" id="ARBA00046380"/>
    </source>
</evidence>
<feature type="binding site" evidence="12">
    <location>
        <position position="739"/>
    </location>
    <ligand>
        <name>Mg(2+)</name>
        <dbReference type="ChEBI" id="CHEBI:18420"/>
        <label>2</label>
    </ligand>
</feature>
<dbReference type="InterPro" id="IPR033114">
    <property type="entry name" value="HNH_CAS9"/>
</dbReference>
<dbReference type="GO" id="GO:0043571">
    <property type="term" value="P:maintenance of CRISPR repeat elements"/>
    <property type="evidence" value="ECO:0007669"/>
    <property type="project" value="UniProtKB-UniRule"/>
</dbReference>
<organism evidence="14 15">
    <name type="scientific">Zavarzinia aquatilis</name>
    <dbReference type="NCBI Taxonomy" id="2211142"/>
    <lineage>
        <taxon>Bacteria</taxon>
        <taxon>Pseudomonadati</taxon>
        <taxon>Pseudomonadota</taxon>
        <taxon>Alphaproteobacteria</taxon>
        <taxon>Rhodospirillales</taxon>
        <taxon>Zavarziniaceae</taxon>
        <taxon>Zavarzinia</taxon>
    </lineage>
</organism>
<evidence type="ECO:0000256" key="5">
    <source>
        <dbReference type="ARBA" id="ARBA00022801"/>
    </source>
</evidence>
<keyword evidence="3 12" id="KW-0479">Metal-binding</keyword>
<dbReference type="Pfam" id="PF13395">
    <property type="entry name" value="HNH_4"/>
    <property type="match status" value="1"/>
</dbReference>
<dbReference type="GO" id="GO:0046872">
    <property type="term" value="F:metal ion binding"/>
    <property type="evidence" value="ECO:0007669"/>
    <property type="project" value="UniProtKB-UniRule"/>
</dbReference>
<dbReference type="Proteomes" id="UP000245461">
    <property type="component" value="Unassembled WGS sequence"/>
</dbReference>
<dbReference type="NCBIfam" id="TIGR01865">
    <property type="entry name" value="cas_Csn1"/>
    <property type="match status" value="1"/>
</dbReference>
<dbReference type="InterPro" id="IPR003615">
    <property type="entry name" value="HNH_nuc"/>
</dbReference>
<dbReference type="HAMAP" id="MF_01480">
    <property type="entry name" value="Cas9"/>
    <property type="match status" value="1"/>
</dbReference>
<evidence type="ECO:0000256" key="2">
    <source>
        <dbReference type="ARBA" id="ARBA00022722"/>
    </source>
</evidence>
<evidence type="ECO:0000256" key="1">
    <source>
        <dbReference type="ARBA" id="ARBA00001946"/>
    </source>
</evidence>
<dbReference type="Pfam" id="PF18541">
    <property type="entry name" value="RuvC_III"/>
    <property type="match status" value="1"/>
</dbReference>
<comment type="subunit">
    <text evidence="11 12">Monomer. Binds crRNA and tracrRNA.</text>
</comment>
<protein>
    <recommendedName>
        <fullName evidence="12">CRISPR-associated endonuclease Cas9</fullName>
        <ecNumber evidence="12">3.1.-.-</ecNumber>
    </recommendedName>
</protein>
<evidence type="ECO:0000256" key="3">
    <source>
        <dbReference type="ARBA" id="ARBA00022723"/>
    </source>
</evidence>
<dbReference type="AlphaFoldDB" id="A0A317EIU1"/>
<dbReference type="EMBL" id="QGLE01000001">
    <property type="protein sequence ID" value="PWR25990.1"/>
    <property type="molecule type" value="Genomic_DNA"/>
</dbReference>
<name>A0A317EIU1_9PROT</name>
<feature type="domain" description="HNH Cas9-type" evidence="13">
    <location>
        <begin position="523"/>
        <end position="685"/>
    </location>
</feature>
<comment type="cofactor">
    <cofactor evidence="1 12">
        <name>Mg(2+)</name>
        <dbReference type="ChEBI" id="CHEBI:18420"/>
    </cofactor>
</comment>
<evidence type="ECO:0000256" key="6">
    <source>
        <dbReference type="ARBA" id="ARBA00022842"/>
    </source>
</evidence>
<comment type="caution">
    <text evidence="14">The sequence shown here is derived from an EMBL/GenBank/DDBJ whole genome shotgun (WGS) entry which is preliminary data.</text>
</comment>
<proteinExistence type="inferred from homology"/>
<feature type="binding site" evidence="12">
    <location>
        <position position="12"/>
    </location>
    <ligand>
        <name>Mg(2+)</name>
        <dbReference type="ChEBI" id="CHEBI:18420"/>
        <label>2</label>
    </ligand>
</feature>
<keyword evidence="2 12" id="KW-0540">Nuclease</keyword>
<dbReference type="GO" id="GO:0016787">
    <property type="term" value="F:hydrolase activity"/>
    <property type="evidence" value="ECO:0007669"/>
    <property type="project" value="UniProtKB-KW"/>
</dbReference>
<evidence type="ECO:0000256" key="7">
    <source>
        <dbReference type="ARBA" id="ARBA00022884"/>
    </source>
</evidence>
<dbReference type="EC" id="3.1.-.-" evidence="12"/>
<dbReference type="Gene3D" id="3.30.420.10">
    <property type="entry name" value="Ribonuclease H-like superfamily/Ribonuclease H"/>
    <property type="match status" value="3"/>
</dbReference>
<evidence type="ECO:0000256" key="4">
    <source>
        <dbReference type="ARBA" id="ARBA00022759"/>
    </source>
</evidence>
<keyword evidence="6 12" id="KW-0460">Magnesium</keyword>
<feature type="binding site" evidence="12">
    <location>
        <position position="515"/>
    </location>
    <ligand>
        <name>Mg(2+)</name>
        <dbReference type="ChEBI" id="CHEBI:18420"/>
        <label>1</label>
    </ligand>
</feature>
<evidence type="ECO:0000256" key="12">
    <source>
        <dbReference type="HAMAP-Rule" id="MF_01480"/>
    </source>
</evidence>
<feature type="binding site" evidence="12">
    <location>
        <position position="12"/>
    </location>
    <ligand>
        <name>Mg(2+)</name>
        <dbReference type="ChEBI" id="CHEBI:18420"/>
        <label>1</label>
    </ligand>
</feature>
<comment type="function">
    <text evidence="12">CRISPR (clustered regularly interspaced short palindromic repeat) is an adaptive immune system that provides protection against mobile genetic elements (viruses, transposable elements and conjugative plasmids). CRISPR clusters contain spacers, sequences complementary to antecedent mobile elements, and target invading nucleic acids. CRISPR clusters are transcribed and processed into CRISPR RNA (crRNA). In type II CRISPR systems correct processing of pre-crRNA requires a trans-encoded small RNA (tracrRNA), endogenous ribonuclease 3 (rnc) and this protein. The tracrRNA serves as a guide for ribonuclease 3-aided processing of pre-crRNA. Subsequently Cas9/crRNA/tracrRNA endonucleolytically cleaves linear or circular dsDNA target complementary to the spacer; Cas9 is inactive in the absence of the 2 guide RNAs (gRNA). Cas9 recognizes the protospacer adjacent motif (PAM) in the CRISPR repeat sequences to help distinguish self versus nonself, as targets within the bacterial CRISPR locus do not have PAMs. PAM recognition is also required for catalytic activity.</text>
</comment>
<accession>A0A317EIU1</accession>
<evidence type="ECO:0000313" key="14">
    <source>
        <dbReference type="EMBL" id="PWR25990.1"/>
    </source>
</evidence>
<dbReference type="RefSeq" id="WP_109902529.1">
    <property type="nucleotide sequence ID" value="NZ_QGLE01000001.1"/>
</dbReference>